<dbReference type="Pfam" id="PF13581">
    <property type="entry name" value="HATPase_c_2"/>
    <property type="match status" value="1"/>
</dbReference>
<keyword evidence="1" id="KW-0808">Transferase</keyword>
<dbReference type="SUPFAM" id="SSF55874">
    <property type="entry name" value="ATPase domain of HSP90 chaperone/DNA topoisomerase II/histidine kinase"/>
    <property type="match status" value="1"/>
</dbReference>
<keyword evidence="1" id="KW-0723">Serine/threonine-protein kinase</keyword>
<sequence>MNSETPTKTPTVLGEFKQLFTPSRRGARLARRAVARRLHDWGVPRGSDVYDNAVQVVAELVTNAATHGYVYGHSFLLKLVWATGTVRIEVADACEKRRPRTRRPEPDAESGRGLLIVEALADRWGVEDRDPGKTVWAELDTRPEPPPLA</sequence>
<keyword evidence="3" id="KW-0067">ATP-binding</keyword>
<dbReference type="InterPro" id="IPR050267">
    <property type="entry name" value="Anti-sigma-factor_SerPK"/>
</dbReference>
<accession>A0AAE8VW67</accession>
<dbReference type="InterPro" id="IPR036890">
    <property type="entry name" value="HATPase_C_sf"/>
</dbReference>
<comment type="caution">
    <text evidence="3">The sequence shown here is derived from an EMBL/GenBank/DDBJ whole genome shotgun (WGS) entry which is preliminary data.</text>
</comment>
<evidence type="ECO:0000256" key="1">
    <source>
        <dbReference type="ARBA" id="ARBA00022527"/>
    </source>
</evidence>
<evidence type="ECO:0000259" key="2">
    <source>
        <dbReference type="Pfam" id="PF13581"/>
    </source>
</evidence>
<dbReference type="GO" id="GO:0004674">
    <property type="term" value="F:protein serine/threonine kinase activity"/>
    <property type="evidence" value="ECO:0007669"/>
    <property type="project" value="UniProtKB-KW"/>
</dbReference>
<evidence type="ECO:0000313" key="3">
    <source>
        <dbReference type="EMBL" id="TQE21340.1"/>
    </source>
</evidence>
<reference evidence="3 4" key="1">
    <citation type="submission" date="2019-03" db="EMBL/GenBank/DDBJ databases">
        <title>Comparative genomic analyses of the sweetpotato soil rot pathogen, Streptomyces ipomoeae.</title>
        <authorList>
            <person name="Ruschel Soares N."/>
            <person name="Badger J.H."/>
            <person name="Huguet-Tapia J.C."/>
            <person name="Clark C.A."/>
            <person name="Pettis G.S."/>
        </authorList>
    </citation>
    <scope>NUCLEOTIDE SEQUENCE [LARGE SCALE GENOMIC DNA]</scope>
    <source>
        <strain evidence="3 4">88-35</strain>
    </source>
</reference>
<keyword evidence="1" id="KW-0418">Kinase</keyword>
<dbReference type="PANTHER" id="PTHR35526:SF3">
    <property type="entry name" value="ANTI-SIGMA-F FACTOR RSBW"/>
    <property type="match status" value="1"/>
</dbReference>
<name>A0AAE8VW67_9ACTN</name>
<keyword evidence="3" id="KW-0547">Nucleotide-binding</keyword>
<organism evidence="3 4">
    <name type="scientific">Streptomyces ipomoeae</name>
    <dbReference type="NCBI Taxonomy" id="103232"/>
    <lineage>
        <taxon>Bacteria</taxon>
        <taxon>Bacillati</taxon>
        <taxon>Actinomycetota</taxon>
        <taxon>Actinomycetes</taxon>
        <taxon>Kitasatosporales</taxon>
        <taxon>Streptomycetaceae</taxon>
        <taxon>Streptomyces</taxon>
    </lineage>
</organism>
<proteinExistence type="predicted"/>
<evidence type="ECO:0000313" key="4">
    <source>
        <dbReference type="Proteomes" id="UP000318720"/>
    </source>
</evidence>
<dbReference type="CDD" id="cd16936">
    <property type="entry name" value="HATPase_RsbW-like"/>
    <property type="match status" value="1"/>
</dbReference>
<gene>
    <name evidence="3" type="ORF">Sipo8835_37595</name>
</gene>
<protein>
    <submittedName>
        <fullName evidence="3">ATP-binding protein</fullName>
    </submittedName>
</protein>
<dbReference type="PANTHER" id="PTHR35526">
    <property type="entry name" value="ANTI-SIGMA-F FACTOR RSBW-RELATED"/>
    <property type="match status" value="1"/>
</dbReference>
<dbReference type="InterPro" id="IPR003594">
    <property type="entry name" value="HATPase_dom"/>
</dbReference>
<dbReference type="Gene3D" id="3.30.565.10">
    <property type="entry name" value="Histidine kinase-like ATPase, C-terminal domain"/>
    <property type="match status" value="1"/>
</dbReference>
<dbReference type="Proteomes" id="UP000318720">
    <property type="component" value="Unassembled WGS sequence"/>
</dbReference>
<dbReference type="AlphaFoldDB" id="A0AAE8VW67"/>
<dbReference type="GO" id="GO:0005524">
    <property type="term" value="F:ATP binding"/>
    <property type="evidence" value="ECO:0007669"/>
    <property type="project" value="UniProtKB-KW"/>
</dbReference>
<dbReference type="RefSeq" id="WP_009340595.1">
    <property type="nucleotide sequence ID" value="NZ_JARAVA010000381.1"/>
</dbReference>
<dbReference type="EMBL" id="SPAZ01000291">
    <property type="protein sequence ID" value="TQE21340.1"/>
    <property type="molecule type" value="Genomic_DNA"/>
</dbReference>
<feature type="domain" description="Histidine kinase/HSP90-like ATPase" evidence="2">
    <location>
        <begin position="27"/>
        <end position="137"/>
    </location>
</feature>